<evidence type="ECO:0000256" key="8">
    <source>
        <dbReference type="SAM" id="Phobius"/>
    </source>
</evidence>
<evidence type="ECO:0000259" key="10">
    <source>
        <dbReference type="Pfam" id="PF14416"/>
    </source>
</evidence>
<evidence type="ECO:0000256" key="6">
    <source>
        <dbReference type="ARBA" id="ARBA00023136"/>
    </source>
</evidence>
<dbReference type="InterPro" id="IPR029962">
    <property type="entry name" value="TBL"/>
</dbReference>
<evidence type="ECO:0000259" key="9">
    <source>
        <dbReference type="Pfam" id="PF13839"/>
    </source>
</evidence>
<reference evidence="11" key="1">
    <citation type="journal article" date="2017" name="Nature">
        <title>The sunflower genome provides insights into oil metabolism, flowering and Asterid evolution.</title>
        <authorList>
            <person name="Badouin H."/>
            <person name="Gouzy J."/>
            <person name="Grassa C.J."/>
            <person name="Murat F."/>
            <person name="Staton S.E."/>
            <person name="Cottret L."/>
            <person name="Lelandais-Briere C."/>
            <person name="Owens G.L."/>
            <person name="Carrere S."/>
            <person name="Mayjonade B."/>
            <person name="Legrand L."/>
            <person name="Gill N."/>
            <person name="Kane N.C."/>
            <person name="Bowers J.E."/>
            <person name="Hubner S."/>
            <person name="Bellec A."/>
            <person name="Berard A."/>
            <person name="Berges H."/>
            <person name="Blanchet N."/>
            <person name="Boniface M.C."/>
            <person name="Brunel D."/>
            <person name="Catrice O."/>
            <person name="Chaidir N."/>
            <person name="Claudel C."/>
            <person name="Donnadieu C."/>
            <person name="Faraut T."/>
            <person name="Fievet G."/>
            <person name="Helmstetter N."/>
            <person name="King M."/>
            <person name="Knapp S.J."/>
            <person name="Lai Z."/>
            <person name="Le Paslier M.C."/>
            <person name="Lippi Y."/>
            <person name="Lorenzon L."/>
            <person name="Mandel J.R."/>
            <person name="Marage G."/>
            <person name="Marchand G."/>
            <person name="Marquand E."/>
            <person name="Bret-Mestries E."/>
            <person name="Morien E."/>
            <person name="Nambeesan S."/>
            <person name="Nguyen T."/>
            <person name="Pegot-Espagnet P."/>
            <person name="Pouilly N."/>
            <person name="Raftis F."/>
            <person name="Sallet E."/>
            <person name="Schiex T."/>
            <person name="Thomas J."/>
            <person name="Vandecasteele C."/>
            <person name="Vares D."/>
            <person name="Vear F."/>
            <person name="Vautrin S."/>
            <person name="Crespi M."/>
            <person name="Mangin B."/>
            <person name="Burke J.M."/>
            <person name="Salse J."/>
            <person name="Munos S."/>
            <person name="Vincourt P."/>
            <person name="Rieseberg L.H."/>
            <person name="Langlade N.B."/>
        </authorList>
    </citation>
    <scope>NUCLEOTIDE SEQUENCE</scope>
    <source>
        <tissue evidence="11">Leaves</tissue>
    </source>
</reference>
<feature type="domain" description="Trichome birefringence-like N-terminal" evidence="10">
    <location>
        <begin position="87"/>
        <end position="139"/>
    </location>
</feature>
<dbReference type="InterPro" id="IPR026057">
    <property type="entry name" value="TBL_C"/>
</dbReference>
<evidence type="ECO:0000256" key="4">
    <source>
        <dbReference type="ARBA" id="ARBA00022968"/>
    </source>
</evidence>
<keyword evidence="5 8" id="KW-1133">Transmembrane helix</keyword>
<keyword evidence="3 8" id="KW-0812">Transmembrane</keyword>
<dbReference type="Gramene" id="mRNA:HanXRQr2_Chr16g0766211">
    <property type="protein sequence ID" value="mRNA:HanXRQr2_Chr16g0766211"/>
    <property type="gene ID" value="HanXRQr2_Chr16g0766211"/>
</dbReference>
<dbReference type="AlphaFoldDB" id="A0A9K3H055"/>
<feature type="compositionally biased region" description="Basic and acidic residues" evidence="7">
    <location>
        <begin position="317"/>
        <end position="327"/>
    </location>
</feature>
<organism evidence="11 12">
    <name type="scientific">Helianthus annuus</name>
    <name type="common">Common sunflower</name>
    <dbReference type="NCBI Taxonomy" id="4232"/>
    <lineage>
        <taxon>Eukaryota</taxon>
        <taxon>Viridiplantae</taxon>
        <taxon>Streptophyta</taxon>
        <taxon>Embryophyta</taxon>
        <taxon>Tracheophyta</taxon>
        <taxon>Spermatophyta</taxon>
        <taxon>Magnoliopsida</taxon>
        <taxon>eudicotyledons</taxon>
        <taxon>Gunneridae</taxon>
        <taxon>Pentapetalae</taxon>
        <taxon>asterids</taxon>
        <taxon>campanulids</taxon>
        <taxon>Asterales</taxon>
        <taxon>Asteraceae</taxon>
        <taxon>Asteroideae</taxon>
        <taxon>Heliantheae alliance</taxon>
        <taxon>Heliantheae</taxon>
        <taxon>Helianthus</taxon>
    </lineage>
</organism>
<protein>
    <submittedName>
        <fullName evidence="11">PMR5 domain, PC-Esterase, protein trichome birefringence-like 25/26</fullName>
    </submittedName>
</protein>
<dbReference type="Pfam" id="PF14416">
    <property type="entry name" value="PMR5N"/>
    <property type="match status" value="1"/>
</dbReference>
<evidence type="ECO:0000256" key="2">
    <source>
        <dbReference type="ARBA" id="ARBA00007727"/>
    </source>
</evidence>
<dbReference type="GO" id="GO:0005794">
    <property type="term" value="C:Golgi apparatus"/>
    <property type="evidence" value="ECO:0000318"/>
    <property type="project" value="GO_Central"/>
</dbReference>
<evidence type="ECO:0000256" key="1">
    <source>
        <dbReference type="ARBA" id="ARBA00004167"/>
    </source>
</evidence>
<sequence>MKNMKLTMNNTQLLLNHKQNHVYIKIAICLLVIWFTYHFYSSASIQFSSVIVADGDHKLPPPLPPANPTLFDQFPVNNTGIPQGSLECDIFTGEWVRDQAGPRYTNNSCNTIEHHQNCMTNGRPDSDYIYWRWSPFGCELPAFDAKLFLHYMRNKSMAVIRFPGIMCSHCFAFSHRLVEEAIEVYHDEEYRSKRWFFGSYNFTLSVIWSPFLLKADIFEDNDGHSSGAIELHLDELDSVWVNEFTNFNYIMISGGKWFLKTAVYYENNTLIGCHSCNKENVTEIAFNYAYRKAIRAVLDFITKSVMNTSGPNNQSSEPKKRAQFKDSQKPKLEGFCVYTFFRTTTPDHFENGEWNTGGYCNRTGPFKSGEVNMRDVDKTMRDVELEEFENAKELMNGSVLRLFDTTRLSLLRPDGHPGPYRAFHPFDGKDRNAKVQNDCLHWCLPGPIDSWNDLMMNLLLQG</sequence>
<feature type="domain" description="Trichome birefringence-like C-terminal" evidence="9">
    <location>
        <begin position="140"/>
        <end position="457"/>
    </location>
</feature>
<accession>A0A9K3H055</accession>
<keyword evidence="4" id="KW-0735">Signal-anchor</keyword>
<evidence type="ECO:0000256" key="3">
    <source>
        <dbReference type="ARBA" id="ARBA00022692"/>
    </source>
</evidence>
<name>A0A9K3H055_HELAN</name>
<dbReference type="Proteomes" id="UP000215914">
    <property type="component" value="Unassembled WGS sequence"/>
</dbReference>
<evidence type="ECO:0000313" key="11">
    <source>
        <dbReference type="EMBL" id="KAF5761531.1"/>
    </source>
</evidence>
<keyword evidence="12" id="KW-1185">Reference proteome</keyword>
<evidence type="ECO:0000313" key="12">
    <source>
        <dbReference type="Proteomes" id="UP000215914"/>
    </source>
</evidence>
<dbReference type="Pfam" id="PF13839">
    <property type="entry name" value="PC-Esterase"/>
    <property type="match status" value="1"/>
</dbReference>
<reference evidence="11" key="2">
    <citation type="submission" date="2020-06" db="EMBL/GenBank/DDBJ databases">
        <title>Helianthus annuus Genome sequencing and assembly Release 2.</title>
        <authorList>
            <person name="Gouzy J."/>
            <person name="Langlade N."/>
            <person name="Munos S."/>
        </authorList>
    </citation>
    <scope>NUCLEOTIDE SEQUENCE</scope>
    <source>
        <tissue evidence="11">Leaves</tissue>
    </source>
</reference>
<dbReference type="PANTHER" id="PTHR32285">
    <property type="entry name" value="PROTEIN TRICHOME BIREFRINGENCE-LIKE 9-RELATED"/>
    <property type="match status" value="1"/>
</dbReference>
<gene>
    <name evidence="11" type="ORF">HanXRQr2_Chr16g0766211</name>
</gene>
<dbReference type="GO" id="GO:0016020">
    <property type="term" value="C:membrane"/>
    <property type="evidence" value="ECO:0007669"/>
    <property type="project" value="UniProtKB-SubCell"/>
</dbReference>
<dbReference type="EMBL" id="MNCJ02000331">
    <property type="protein sequence ID" value="KAF5761531.1"/>
    <property type="molecule type" value="Genomic_DNA"/>
</dbReference>
<evidence type="ECO:0000256" key="5">
    <source>
        <dbReference type="ARBA" id="ARBA00022989"/>
    </source>
</evidence>
<comment type="similarity">
    <text evidence="2">Belongs to the PC-esterase family. TBL subfamily.</text>
</comment>
<comment type="caution">
    <text evidence="11">The sequence shown here is derived from an EMBL/GenBank/DDBJ whole genome shotgun (WGS) entry which is preliminary data.</text>
</comment>
<comment type="subcellular location">
    <subcellularLocation>
        <location evidence="1">Membrane</location>
        <topology evidence="1">Single-pass membrane protein</topology>
    </subcellularLocation>
</comment>
<dbReference type="PANTHER" id="PTHR32285:SF324">
    <property type="entry name" value="PROTEIN TRICHOME BIREFRINGENCE-LIKE 25"/>
    <property type="match status" value="1"/>
</dbReference>
<dbReference type="GO" id="GO:0016413">
    <property type="term" value="F:O-acetyltransferase activity"/>
    <property type="evidence" value="ECO:0000318"/>
    <property type="project" value="GO_Central"/>
</dbReference>
<feature type="transmembrane region" description="Helical" evidence="8">
    <location>
        <begin position="21"/>
        <end position="40"/>
    </location>
</feature>
<feature type="region of interest" description="Disordered" evidence="7">
    <location>
        <begin position="308"/>
        <end position="327"/>
    </location>
</feature>
<dbReference type="InterPro" id="IPR025846">
    <property type="entry name" value="TBL_N"/>
</dbReference>
<evidence type="ECO:0000256" key="7">
    <source>
        <dbReference type="SAM" id="MobiDB-lite"/>
    </source>
</evidence>
<proteinExistence type="inferred from homology"/>
<keyword evidence="6 8" id="KW-0472">Membrane</keyword>